<proteinExistence type="predicted"/>
<dbReference type="Proteomes" id="UP000831947">
    <property type="component" value="Chromosome"/>
</dbReference>
<evidence type="ECO:0000313" key="2">
    <source>
        <dbReference type="Proteomes" id="UP000831947"/>
    </source>
</evidence>
<evidence type="ECO:0008006" key="3">
    <source>
        <dbReference type="Google" id="ProtNLM"/>
    </source>
</evidence>
<gene>
    <name evidence="1" type="ORF">MOO47_07240</name>
</gene>
<reference evidence="1 2" key="1">
    <citation type="journal article" date="2022" name="Int. J. Syst. Evol. Microbiol.">
        <title>Apilactobacillus apisilvae sp. nov., Nicolia spurrieriana gen. nov. sp. nov., Bombilactobacillus folatiphilus sp. nov. and Bombilactobacillus thymidiniphilus sp. nov., four new lactic acid bacterial isolates from stingless bees Tetragonula carbonaria and Austroplebeia australis.</title>
        <authorList>
            <person name="Oliphant S.A."/>
            <person name="Watson-Haigh N.S."/>
            <person name="Sumby K.M."/>
            <person name="Gardner J."/>
            <person name="Groom S."/>
            <person name="Jiranek V."/>
        </authorList>
    </citation>
    <scope>NUCLEOTIDE SEQUENCE [LARGE SCALE GENOMIC DNA]</scope>
    <source>
        <strain evidence="1 2">SG4_A1</strain>
    </source>
</reference>
<dbReference type="EMBL" id="CP093365">
    <property type="protein sequence ID" value="UQS83554.1"/>
    <property type="molecule type" value="Genomic_DNA"/>
</dbReference>
<evidence type="ECO:0000313" key="1">
    <source>
        <dbReference type="EMBL" id="UQS83554.1"/>
    </source>
</evidence>
<name>A0ABY4PCR1_9LACO</name>
<accession>A0ABY4PCR1</accession>
<keyword evidence="2" id="KW-1185">Reference proteome</keyword>
<organism evidence="1 2">
    <name type="scientific">Bombilactobacillus thymidiniphilus</name>
    <dbReference type="NCBI Taxonomy" id="2923363"/>
    <lineage>
        <taxon>Bacteria</taxon>
        <taxon>Bacillati</taxon>
        <taxon>Bacillota</taxon>
        <taxon>Bacilli</taxon>
        <taxon>Lactobacillales</taxon>
        <taxon>Lactobacillaceae</taxon>
        <taxon>Bombilactobacillus</taxon>
    </lineage>
</organism>
<dbReference type="RefSeq" id="WP_249512780.1">
    <property type="nucleotide sequence ID" value="NZ_CP093365.1"/>
</dbReference>
<protein>
    <recommendedName>
        <fullName evidence="3">SAM-dependent methyltransferase</fullName>
    </recommendedName>
</protein>
<sequence>MQIITYLGQLDYYERILPQNDPLQQTLRQLKKVIEAYTQNKLPAFCLPSLLIDENDLQRLLLNPLFASHDSWLQRTKIVDQLAHFLLDFRQLIQQQLGIWSLLNQPMMDQWVQQFPQQAYLEIMAGNGMLSQSLVAQGQKVIATDDFTWSTTSLTGQKTWLPVKRYDALAAVRRFFAEVDVILLSWSPDHEQIDWQVLQYLRSLANPPELWVLGEYRGITNSSQFWQQAHLCFDSRIARINKYYPTIDLVKDHLFVVR</sequence>